<dbReference type="Proteomes" id="UP001233999">
    <property type="component" value="Unassembled WGS sequence"/>
</dbReference>
<sequence>SGDEAKLIVISGQHIPKPDQDTEGEIVDPYVVVKIVGHPADAFKTKTGNDQEQWFQSSMEQGDEFFTQVSRTCNGAFCSEGQQQYRQECHVGDVCSSFHQHTARLSSHLFVGLYA</sequence>
<accession>A0AAD7Z750</accession>
<protein>
    <recommendedName>
        <fullName evidence="3">C2 domain-containing protein</fullName>
    </recommendedName>
</protein>
<feature type="non-terminal residue" evidence="1">
    <location>
        <position position="115"/>
    </location>
</feature>
<organism evidence="1 2">
    <name type="scientific">Diploptera punctata</name>
    <name type="common">Pacific beetle cockroach</name>
    <dbReference type="NCBI Taxonomy" id="6984"/>
    <lineage>
        <taxon>Eukaryota</taxon>
        <taxon>Metazoa</taxon>
        <taxon>Ecdysozoa</taxon>
        <taxon>Arthropoda</taxon>
        <taxon>Hexapoda</taxon>
        <taxon>Insecta</taxon>
        <taxon>Pterygota</taxon>
        <taxon>Neoptera</taxon>
        <taxon>Polyneoptera</taxon>
        <taxon>Dictyoptera</taxon>
        <taxon>Blattodea</taxon>
        <taxon>Blaberoidea</taxon>
        <taxon>Blaberidae</taxon>
        <taxon>Diplopterinae</taxon>
        <taxon>Diploptera</taxon>
    </lineage>
</organism>
<evidence type="ECO:0000313" key="1">
    <source>
        <dbReference type="EMBL" id="KAJ9575169.1"/>
    </source>
</evidence>
<reference evidence="1" key="1">
    <citation type="journal article" date="2023" name="IScience">
        <title>Live-bearing cockroach genome reveals convergent evolutionary mechanisms linked to viviparity in insects and beyond.</title>
        <authorList>
            <person name="Fouks B."/>
            <person name="Harrison M.C."/>
            <person name="Mikhailova A.A."/>
            <person name="Marchal E."/>
            <person name="English S."/>
            <person name="Carruthers M."/>
            <person name="Jennings E.C."/>
            <person name="Chiamaka E.L."/>
            <person name="Frigard R.A."/>
            <person name="Pippel M."/>
            <person name="Attardo G.M."/>
            <person name="Benoit J.B."/>
            <person name="Bornberg-Bauer E."/>
            <person name="Tobe S.S."/>
        </authorList>
    </citation>
    <scope>NUCLEOTIDE SEQUENCE</scope>
    <source>
        <strain evidence="1">Stay&amp;Tobe</strain>
    </source>
</reference>
<dbReference type="Gene3D" id="2.60.40.150">
    <property type="entry name" value="C2 domain"/>
    <property type="match status" value="1"/>
</dbReference>
<dbReference type="EMBL" id="JASPKZ010010187">
    <property type="protein sequence ID" value="KAJ9575169.1"/>
    <property type="molecule type" value="Genomic_DNA"/>
</dbReference>
<dbReference type="InterPro" id="IPR035892">
    <property type="entry name" value="C2_domain_sf"/>
</dbReference>
<gene>
    <name evidence="1" type="ORF">L9F63_025882</name>
</gene>
<dbReference type="SUPFAM" id="SSF49562">
    <property type="entry name" value="C2 domain (Calcium/lipid-binding domain, CaLB)"/>
    <property type="match status" value="1"/>
</dbReference>
<keyword evidence="2" id="KW-1185">Reference proteome</keyword>
<dbReference type="AlphaFoldDB" id="A0AAD7Z750"/>
<comment type="caution">
    <text evidence="1">The sequence shown here is derived from an EMBL/GenBank/DDBJ whole genome shotgun (WGS) entry which is preliminary data.</text>
</comment>
<proteinExistence type="predicted"/>
<evidence type="ECO:0000313" key="2">
    <source>
        <dbReference type="Proteomes" id="UP001233999"/>
    </source>
</evidence>
<evidence type="ECO:0008006" key="3">
    <source>
        <dbReference type="Google" id="ProtNLM"/>
    </source>
</evidence>
<reference evidence="1" key="2">
    <citation type="submission" date="2023-05" db="EMBL/GenBank/DDBJ databases">
        <authorList>
            <person name="Fouks B."/>
        </authorList>
    </citation>
    <scope>NUCLEOTIDE SEQUENCE</scope>
    <source>
        <strain evidence="1">Stay&amp;Tobe</strain>
        <tissue evidence="1">Testes</tissue>
    </source>
</reference>
<feature type="non-terminal residue" evidence="1">
    <location>
        <position position="1"/>
    </location>
</feature>
<name>A0AAD7Z750_DIPPU</name>